<evidence type="ECO:0000313" key="4">
    <source>
        <dbReference type="EMBL" id="MBW0137215.1"/>
    </source>
</evidence>
<evidence type="ECO:0000256" key="1">
    <source>
        <dbReference type="SAM" id="MobiDB-lite"/>
    </source>
</evidence>
<evidence type="ECO:0000259" key="3">
    <source>
        <dbReference type="Pfam" id="PF17648"/>
    </source>
</evidence>
<evidence type="ECO:0000259" key="2">
    <source>
        <dbReference type="Pfam" id="PF02230"/>
    </source>
</evidence>
<organism evidence="4 5">
    <name type="scientific">Pseudonocardia abyssalis</name>
    <dbReference type="NCBI Taxonomy" id="2792008"/>
    <lineage>
        <taxon>Bacteria</taxon>
        <taxon>Bacillati</taxon>
        <taxon>Actinomycetota</taxon>
        <taxon>Actinomycetes</taxon>
        <taxon>Pseudonocardiales</taxon>
        <taxon>Pseudonocardiaceae</taxon>
        <taxon>Pseudonocardia</taxon>
    </lineage>
</organism>
<keyword evidence="5" id="KW-1185">Reference proteome</keyword>
<dbReference type="PANTHER" id="PTHR38695:SF1">
    <property type="entry name" value="AMINO ACID PERMEASE_ SLC12A DOMAIN-CONTAINING PROTEIN"/>
    <property type="match status" value="1"/>
</dbReference>
<dbReference type="PANTHER" id="PTHR38695">
    <property type="entry name" value="AMINO ACID PERMEASE_ SLC12A DOMAIN-CONTAINING PROTEIN"/>
    <property type="match status" value="1"/>
</dbReference>
<dbReference type="Pfam" id="PF17648">
    <property type="entry name" value="Luciferase"/>
    <property type="match status" value="1"/>
</dbReference>
<feature type="domain" description="Phospholipase/carboxylesterase/thioesterase" evidence="2">
    <location>
        <begin position="21"/>
        <end position="170"/>
    </location>
</feature>
<name>A0ABS6UY86_9PSEU</name>
<sequence length="390" mass="40767">MGDQRLAGPADIPLVARWGTEHPAAPLVVALHGRGTSEHSLIEISPWLPHGPVAYVAMRGPLQLGSGYAWFADPGDGPPDADDLALTCTWFLNWLDTEGDPDRPVLLIGFREGVTFAGALMLTAPERFAGAGLIYGALPLDSGLKTDRGALSGMPVFLAHGQDDVRTPAPLLARTWDWLAQESGAPLWAESEPGGEQLVGAVVGHLGTWLGDRLDHIRAHGENPLPDGDEPPWPTVPGGRLPTRQGPPPEVTTTTPQTQVTQTAPAALQEELLTRLTALDAVTTAPATVGPDGTRSLLLDRTATSGPDSGYLLPDLGEFAHLHPDPDGSLHVALPDELAYDAIAKGWAVPHPLAGVRVRSGVVLVPGPRDAGEVDVVAGIIAAAHGFATG</sequence>
<dbReference type="InterPro" id="IPR048273">
    <property type="entry name" value="Luciferase"/>
</dbReference>
<dbReference type="Pfam" id="PF02230">
    <property type="entry name" value="Abhydrolase_2"/>
    <property type="match status" value="1"/>
</dbReference>
<proteinExistence type="predicted"/>
<feature type="compositionally biased region" description="Low complexity" evidence="1">
    <location>
        <begin position="251"/>
        <end position="261"/>
    </location>
</feature>
<protein>
    <submittedName>
        <fullName evidence="4">Phospholipase</fullName>
    </submittedName>
</protein>
<feature type="domain" description="Luciferase" evidence="3">
    <location>
        <begin position="317"/>
        <end position="384"/>
    </location>
</feature>
<dbReference type="EMBL" id="JADQDK010000001">
    <property type="protein sequence ID" value="MBW0137215.1"/>
    <property type="molecule type" value="Genomic_DNA"/>
</dbReference>
<dbReference type="InterPro" id="IPR040841">
    <property type="entry name" value="Luciferase_dom"/>
</dbReference>
<reference evidence="4 5" key="1">
    <citation type="submission" date="2020-11" db="EMBL/GenBank/DDBJ databases">
        <title>Pseudonocardia abyssalis sp. nov. and Pseudonocardia oceani sp. nov., description and phylogenomic analysis of two novel actinomycetes isolated from the deep Southern Ocean.</title>
        <authorList>
            <person name="Parra J."/>
        </authorList>
    </citation>
    <scope>NUCLEOTIDE SEQUENCE [LARGE SCALE GENOMIC DNA]</scope>
    <source>
        <strain evidence="4 5">KRD-168</strain>
    </source>
</reference>
<dbReference type="RefSeq" id="WP_218601782.1">
    <property type="nucleotide sequence ID" value="NZ_JADQDJ010000034.1"/>
</dbReference>
<evidence type="ECO:0000313" key="5">
    <source>
        <dbReference type="Proteomes" id="UP000694287"/>
    </source>
</evidence>
<dbReference type="Proteomes" id="UP000694287">
    <property type="component" value="Unassembled WGS sequence"/>
</dbReference>
<accession>A0ABS6UY86</accession>
<comment type="caution">
    <text evidence="4">The sequence shown here is derived from an EMBL/GenBank/DDBJ whole genome shotgun (WGS) entry which is preliminary data.</text>
</comment>
<feature type="region of interest" description="Disordered" evidence="1">
    <location>
        <begin position="218"/>
        <end position="261"/>
    </location>
</feature>
<gene>
    <name evidence="4" type="ORF">I4I81_23555</name>
</gene>
<dbReference type="InterPro" id="IPR003140">
    <property type="entry name" value="PLipase/COase/thioEstase"/>
</dbReference>